<evidence type="ECO:0000313" key="2">
    <source>
        <dbReference type="EMBL" id="QGX08688.1"/>
    </source>
</evidence>
<dbReference type="RefSeq" id="WP_148041553.1">
    <property type="nucleotide sequence ID" value="NZ_CAJFZZ010000039.1"/>
</dbReference>
<organism evidence="2 3">
    <name type="scientific">Janibacter melonis</name>
    <dbReference type="NCBI Taxonomy" id="262209"/>
    <lineage>
        <taxon>Bacteria</taxon>
        <taxon>Bacillati</taxon>
        <taxon>Actinomycetota</taxon>
        <taxon>Actinomycetes</taxon>
        <taxon>Micrococcales</taxon>
        <taxon>Intrasporangiaceae</taxon>
        <taxon>Janibacter</taxon>
    </lineage>
</organism>
<dbReference type="Proteomes" id="UP000271708">
    <property type="component" value="Chromosome"/>
</dbReference>
<feature type="transmembrane region" description="Helical" evidence="1">
    <location>
        <begin position="69"/>
        <end position="93"/>
    </location>
</feature>
<dbReference type="EMBL" id="CP044548">
    <property type="protein sequence ID" value="QGX08688.1"/>
    <property type="molecule type" value="Genomic_DNA"/>
</dbReference>
<accession>A0A650GE42</accession>
<name>A0A650GE42_9MICO</name>
<keyword evidence="1" id="KW-0812">Transmembrane</keyword>
<evidence type="ECO:0000313" key="3">
    <source>
        <dbReference type="Proteomes" id="UP000271708"/>
    </source>
</evidence>
<sequence length="109" mass="11345">MTSSGVMLEKAVVNDRRSGRSREFAGASVVATGEDFEPGDPLAADDVVEDEPPGREVESFADGSLLEQALVISAVAAHSATPVLLMGIVLHVWRHFGGSQRAARGITGG</sequence>
<protein>
    <submittedName>
        <fullName evidence="2">Uncharacterized protein</fullName>
    </submittedName>
</protein>
<dbReference type="KEGG" id="jme:EEW87_17355"/>
<dbReference type="AlphaFoldDB" id="A0A650GE42"/>
<evidence type="ECO:0000256" key="1">
    <source>
        <dbReference type="SAM" id="Phobius"/>
    </source>
</evidence>
<reference evidence="2 3" key="1">
    <citation type="submission" date="2019-09" db="EMBL/GenBank/DDBJ databases">
        <title>Complete Genome Sequence of Janibacter melonis M714 with both human health impact and industrial applications.</title>
        <authorList>
            <person name="Jin M."/>
            <person name="Zhao Q.R."/>
        </authorList>
    </citation>
    <scope>NUCLEOTIDE SEQUENCE [LARGE SCALE GENOMIC DNA]</scope>
    <source>
        <strain evidence="2 3">M714</strain>
    </source>
</reference>
<dbReference type="GeneID" id="59163195"/>
<proteinExistence type="predicted"/>
<keyword evidence="1" id="KW-1133">Transmembrane helix</keyword>
<gene>
    <name evidence="2" type="ORF">EEW87_17355</name>
</gene>
<keyword evidence="1" id="KW-0472">Membrane</keyword>